<dbReference type="AlphaFoldDB" id="A0A914PF17"/>
<reference evidence="3" key="1">
    <citation type="submission" date="2022-11" db="UniProtKB">
        <authorList>
            <consortium name="WormBaseParasite"/>
        </authorList>
    </citation>
    <scope>IDENTIFICATION</scope>
</reference>
<name>A0A914PF17_9BILA</name>
<feature type="compositionally biased region" description="Low complexity" evidence="1">
    <location>
        <begin position="1"/>
        <end position="17"/>
    </location>
</feature>
<feature type="compositionally biased region" description="Polar residues" evidence="1">
    <location>
        <begin position="51"/>
        <end position="69"/>
    </location>
</feature>
<dbReference type="WBParaSite" id="PDA_v2.g13346.t1">
    <property type="protein sequence ID" value="PDA_v2.g13346.t1"/>
    <property type="gene ID" value="PDA_v2.g13346"/>
</dbReference>
<evidence type="ECO:0000256" key="1">
    <source>
        <dbReference type="SAM" id="MobiDB-lite"/>
    </source>
</evidence>
<feature type="region of interest" description="Disordered" evidence="1">
    <location>
        <begin position="1"/>
        <end position="75"/>
    </location>
</feature>
<evidence type="ECO:0000313" key="3">
    <source>
        <dbReference type="WBParaSite" id="PDA_v2.g13346.t1"/>
    </source>
</evidence>
<accession>A0A914PF17</accession>
<keyword evidence="2" id="KW-1185">Reference proteome</keyword>
<sequence length="75" mass="8338">MLSSSTSSSSAANNRNSIHGRKTISIREQQQKQIGRAHEVINRLKAEQKNKGLSSSQEPQHPRPSNANFLNLKKS</sequence>
<dbReference type="Proteomes" id="UP000887578">
    <property type="component" value="Unplaced"/>
</dbReference>
<organism evidence="2 3">
    <name type="scientific">Panagrolaimus davidi</name>
    <dbReference type="NCBI Taxonomy" id="227884"/>
    <lineage>
        <taxon>Eukaryota</taxon>
        <taxon>Metazoa</taxon>
        <taxon>Ecdysozoa</taxon>
        <taxon>Nematoda</taxon>
        <taxon>Chromadorea</taxon>
        <taxon>Rhabditida</taxon>
        <taxon>Tylenchina</taxon>
        <taxon>Panagrolaimomorpha</taxon>
        <taxon>Panagrolaimoidea</taxon>
        <taxon>Panagrolaimidae</taxon>
        <taxon>Panagrolaimus</taxon>
    </lineage>
</organism>
<proteinExistence type="predicted"/>
<feature type="compositionally biased region" description="Basic and acidic residues" evidence="1">
    <location>
        <begin position="36"/>
        <end position="50"/>
    </location>
</feature>
<protein>
    <submittedName>
        <fullName evidence="3">Uncharacterized protein</fullName>
    </submittedName>
</protein>
<evidence type="ECO:0000313" key="2">
    <source>
        <dbReference type="Proteomes" id="UP000887578"/>
    </source>
</evidence>